<evidence type="ECO:0000256" key="1">
    <source>
        <dbReference type="SAM" id="MobiDB-lite"/>
    </source>
</evidence>
<name>A0AAE1SLH3_9SOLA</name>
<dbReference type="EMBL" id="JAVYJV010000004">
    <property type="protein sequence ID" value="KAK4372914.1"/>
    <property type="molecule type" value="Genomic_DNA"/>
</dbReference>
<dbReference type="Proteomes" id="UP001291623">
    <property type="component" value="Unassembled WGS sequence"/>
</dbReference>
<evidence type="ECO:0000313" key="3">
    <source>
        <dbReference type="EMBL" id="KAK4372914.1"/>
    </source>
</evidence>
<evidence type="ECO:0000259" key="2">
    <source>
        <dbReference type="Pfam" id="PF13960"/>
    </source>
</evidence>
<dbReference type="AlphaFoldDB" id="A0AAE1SLH3"/>
<accession>A0AAE1SLH3</accession>
<gene>
    <name evidence="3" type="ORF">RND71_008298</name>
</gene>
<evidence type="ECO:0000313" key="4">
    <source>
        <dbReference type="Proteomes" id="UP001291623"/>
    </source>
</evidence>
<proteinExistence type="predicted"/>
<dbReference type="Pfam" id="PF13960">
    <property type="entry name" value="DUF4218"/>
    <property type="match status" value="1"/>
</dbReference>
<comment type="caution">
    <text evidence="3">The sequence shown here is derived from an EMBL/GenBank/DDBJ whole genome shotgun (WGS) entry which is preliminary data.</text>
</comment>
<feature type="region of interest" description="Disordered" evidence="1">
    <location>
        <begin position="173"/>
        <end position="214"/>
    </location>
</feature>
<dbReference type="PANTHER" id="PTHR48451">
    <property type="entry name" value="DUF4218 DOMAIN-CONTAINING PROTEIN"/>
    <property type="match status" value="1"/>
</dbReference>
<reference evidence="3" key="1">
    <citation type="submission" date="2023-12" db="EMBL/GenBank/DDBJ databases">
        <title>Genome assembly of Anisodus tanguticus.</title>
        <authorList>
            <person name="Wang Y.-J."/>
        </authorList>
    </citation>
    <scope>NUCLEOTIDE SEQUENCE</scope>
    <source>
        <strain evidence="3">KB-2021</strain>
        <tissue evidence="3">Leaf</tissue>
    </source>
</reference>
<organism evidence="3 4">
    <name type="scientific">Anisodus tanguticus</name>
    <dbReference type="NCBI Taxonomy" id="243964"/>
    <lineage>
        <taxon>Eukaryota</taxon>
        <taxon>Viridiplantae</taxon>
        <taxon>Streptophyta</taxon>
        <taxon>Embryophyta</taxon>
        <taxon>Tracheophyta</taxon>
        <taxon>Spermatophyta</taxon>
        <taxon>Magnoliopsida</taxon>
        <taxon>eudicotyledons</taxon>
        <taxon>Gunneridae</taxon>
        <taxon>Pentapetalae</taxon>
        <taxon>asterids</taxon>
        <taxon>lamiids</taxon>
        <taxon>Solanales</taxon>
        <taxon>Solanaceae</taxon>
        <taxon>Solanoideae</taxon>
        <taxon>Hyoscyameae</taxon>
        <taxon>Anisodus</taxon>
    </lineage>
</organism>
<protein>
    <recommendedName>
        <fullName evidence="2">DUF4218 domain-containing protein</fullName>
    </recommendedName>
</protein>
<feature type="domain" description="DUF4218" evidence="2">
    <location>
        <begin position="1"/>
        <end position="55"/>
    </location>
</feature>
<dbReference type="PANTHER" id="PTHR48451:SF1">
    <property type="entry name" value="DUF4218 DOMAIN-CONTAINING PROTEIN"/>
    <property type="match status" value="1"/>
</dbReference>
<keyword evidence="4" id="KW-1185">Reference proteome</keyword>
<feature type="compositionally biased region" description="Acidic residues" evidence="1">
    <location>
        <begin position="173"/>
        <end position="182"/>
    </location>
</feature>
<dbReference type="InterPro" id="IPR025452">
    <property type="entry name" value="DUF4218"/>
</dbReference>
<sequence length="214" mass="24616">MYKIERFLCKLKRYVRSKARPEGCIAEGYKIDECLTFFSMYLTNIETRFNREDRNDDGSSNKDEPVLDIFSKSARPFGDGDYGVIPRKDLDMARQLYDVPEKENSEAESDELHITNNEVYQDMSLESNSIINDTVDILSQLHRDDVEPITLDTNVMELETQREAEVEVGYIEEDSDQEDDTMVEYISDHEENEGYNSTNDDEADSTGDGNNIGL</sequence>